<dbReference type="CDD" id="cd05574">
    <property type="entry name" value="STKc_phototropin_like"/>
    <property type="match status" value="1"/>
</dbReference>
<sequence length="494" mass="52869">MRRAVPPHDSLLPPIGSTTIPHSLFKSPSRPPPPLSPNRNSLPPGDGGAMPIVLANNLHSAKFDSDNVSPFSTASGCSSSAPSSISRAPPIVSGTDPCDAIRRLIRSNGSIAISDLRAIQRLGSGDIGSVYLAEIKTCGGGGGGRVLVAAKVMDKGELEGRNKSARAKTEREILEMLDHPFLPKLYGCAENDKLTCLLTEFCPGGDLHLLRQRQPGKRFDEHAVRFYAAELVVALEYLHVLGIIYRDLKPENVLVRSDGHIMLTDFDLSLKSEYGCSPTAQFIRGPRPSSSPSTTSANRTNSCNNFPNCIVPGVSCFHSKRGYRKKPPRLGGPTDGLEFVAEPVDLRSMSFVGTHEYLAPEIVAGEGHGSAVDWWTLGVFIYELLYGGTPFKGLSEDRTLANIVARGLEFPKEPAVSSAARELISGLLVKDPAKRLGSTTGAAAVKRHSFFGGVSWALLRCEVPPHVPPAFSVDGGSSGELSDDSSAEAPVEYY</sequence>
<organism evidence="12 13">
    <name type="scientific">Dendrobium chrysotoxum</name>
    <name type="common">Orchid</name>
    <dbReference type="NCBI Taxonomy" id="161865"/>
    <lineage>
        <taxon>Eukaryota</taxon>
        <taxon>Viridiplantae</taxon>
        <taxon>Streptophyta</taxon>
        <taxon>Embryophyta</taxon>
        <taxon>Tracheophyta</taxon>
        <taxon>Spermatophyta</taxon>
        <taxon>Magnoliopsida</taxon>
        <taxon>Liliopsida</taxon>
        <taxon>Asparagales</taxon>
        <taxon>Orchidaceae</taxon>
        <taxon>Epidendroideae</taxon>
        <taxon>Malaxideae</taxon>
        <taxon>Dendrobiinae</taxon>
        <taxon>Dendrobium</taxon>
    </lineage>
</organism>
<accession>A0AAV7G2T5</accession>
<dbReference type="InterPro" id="IPR011009">
    <property type="entry name" value="Kinase-like_dom_sf"/>
</dbReference>
<dbReference type="GO" id="GO:0004674">
    <property type="term" value="F:protein serine/threonine kinase activity"/>
    <property type="evidence" value="ECO:0007669"/>
    <property type="project" value="UniProtKB-KW"/>
</dbReference>
<evidence type="ECO:0000256" key="3">
    <source>
        <dbReference type="ARBA" id="ARBA00022527"/>
    </source>
</evidence>
<gene>
    <name evidence="12" type="ORF">IEQ34_020742</name>
</gene>
<evidence type="ECO:0000256" key="9">
    <source>
        <dbReference type="ARBA" id="ARBA00048679"/>
    </source>
</evidence>
<evidence type="ECO:0000313" key="13">
    <source>
        <dbReference type="Proteomes" id="UP000775213"/>
    </source>
</evidence>
<keyword evidence="3" id="KW-0723">Serine/threonine-protein kinase</keyword>
<protein>
    <recommendedName>
        <fullName evidence="2">non-specific serine/threonine protein kinase</fullName>
        <ecNumber evidence="2">2.7.11.1</ecNumber>
    </recommendedName>
</protein>
<evidence type="ECO:0000256" key="2">
    <source>
        <dbReference type="ARBA" id="ARBA00012513"/>
    </source>
</evidence>
<feature type="region of interest" description="Disordered" evidence="10">
    <location>
        <begin position="1"/>
        <end position="50"/>
    </location>
</feature>
<feature type="region of interest" description="Disordered" evidence="10">
    <location>
        <begin position="72"/>
        <end position="91"/>
    </location>
</feature>
<keyword evidence="5" id="KW-0547">Nucleotide-binding</keyword>
<evidence type="ECO:0000313" key="12">
    <source>
        <dbReference type="EMBL" id="KAH0450050.1"/>
    </source>
</evidence>
<dbReference type="PANTHER" id="PTHR45637">
    <property type="entry name" value="FLIPPASE KINASE 1-RELATED"/>
    <property type="match status" value="1"/>
</dbReference>
<reference evidence="12 13" key="1">
    <citation type="journal article" date="2021" name="Hortic Res">
        <title>Chromosome-scale assembly of the Dendrobium chrysotoxum genome enhances the understanding of orchid evolution.</title>
        <authorList>
            <person name="Zhang Y."/>
            <person name="Zhang G.Q."/>
            <person name="Zhang D."/>
            <person name="Liu X.D."/>
            <person name="Xu X.Y."/>
            <person name="Sun W.H."/>
            <person name="Yu X."/>
            <person name="Zhu X."/>
            <person name="Wang Z.W."/>
            <person name="Zhao X."/>
            <person name="Zhong W.Y."/>
            <person name="Chen H."/>
            <person name="Yin W.L."/>
            <person name="Huang T."/>
            <person name="Niu S.C."/>
            <person name="Liu Z.J."/>
        </authorList>
    </citation>
    <scope>NUCLEOTIDE SEQUENCE [LARGE SCALE GENOMIC DNA]</scope>
    <source>
        <strain evidence="12">Lindl</strain>
    </source>
</reference>
<keyword evidence="6" id="KW-0418">Kinase</keyword>
<proteinExistence type="inferred from homology"/>
<dbReference type="InterPro" id="IPR008271">
    <property type="entry name" value="Ser/Thr_kinase_AS"/>
</dbReference>
<dbReference type="Gene3D" id="1.10.510.10">
    <property type="entry name" value="Transferase(Phosphotransferase) domain 1"/>
    <property type="match status" value="2"/>
</dbReference>
<dbReference type="PROSITE" id="PS50011">
    <property type="entry name" value="PROTEIN_KINASE_DOM"/>
    <property type="match status" value="1"/>
</dbReference>
<dbReference type="EMBL" id="JAGFBR010000018">
    <property type="protein sequence ID" value="KAH0450050.1"/>
    <property type="molecule type" value="Genomic_DNA"/>
</dbReference>
<evidence type="ECO:0000256" key="4">
    <source>
        <dbReference type="ARBA" id="ARBA00022679"/>
    </source>
</evidence>
<dbReference type="SMART" id="SM00220">
    <property type="entry name" value="S_TKc"/>
    <property type="match status" value="1"/>
</dbReference>
<dbReference type="GO" id="GO:0005524">
    <property type="term" value="F:ATP binding"/>
    <property type="evidence" value="ECO:0007669"/>
    <property type="project" value="UniProtKB-KW"/>
</dbReference>
<evidence type="ECO:0000256" key="7">
    <source>
        <dbReference type="ARBA" id="ARBA00022840"/>
    </source>
</evidence>
<feature type="domain" description="Protein kinase" evidence="11">
    <location>
        <begin position="116"/>
        <end position="451"/>
    </location>
</feature>
<keyword evidence="4" id="KW-0808">Transferase</keyword>
<dbReference type="InterPro" id="IPR000719">
    <property type="entry name" value="Prot_kinase_dom"/>
</dbReference>
<keyword evidence="13" id="KW-1185">Reference proteome</keyword>
<evidence type="ECO:0000256" key="5">
    <source>
        <dbReference type="ARBA" id="ARBA00022741"/>
    </source>
</evidence>
<dbReference type="EC" id="2.7.11.1" evidence="2"/>
<dbReference type="Gene3D" id="3.30.200.20">
    <property type="entry name" value="Phosphorylase Kinase, domain 1"/>
    <property type="match status" value="1"/>
</dbReference>
<evidence type="ECO:0000256" key="8">
    <source>
        <dbReference type="ARBA" id="ARBA00047899"/>
    </source>
</evidence>
<dbReference type="AlphaFoldDB" id="A0AAV7G2T5"/>
<dbReference type="Pfam" id="PF00069">
    <property type="entry name" value="Pkinase"/>
    <property type="match status" value="2"/>
</dbReference>
<dbReference type="FunFam" id="1.10.510.10:FF:000020">
    <property type="entry name" value="serine/threonine-protein kinase D6PK-like"/>
    <property type="match status" value="1"/>
</dbReference>
<dbReference type="SUPFAM" id="SSF56112">
    <property type="entry name" value="Protein kinase-like (PK-like)"/>
    <property type="match status" value="1"/>
</dbReference>
<evidence type="ECO:0000256" key="1">
    <source>
        <dbReference type="ARBA" id="ARBA00009903"/>
    </source>
</evidence>
<comment type="catalytic activity">
    <reaction evidence="8">
        <text>L-threonyl-[protein] + ATP = O-phospho-L-threonyl-[protein] + ADP + H(+)</text>
        <dbReference type="Rhea" id="RHEA:46608"/>
        <dbReference type="Rhea" id="RHEA-COMP:11060"/>
        <dbReference type="Rhea" id="RHEA-COMP:11605"/>
        <dbReference type="ChEBI" id="CHEBI:15378"/>
        <dbReference type="ChEBI" id="CHEBI:30013"/>
        <dbReference type="ChEBI" id="CHEBI:30616"/>
        <dbReference type="ChEBI" id="CHEBI:61977"/>
        <dbReference type="ChEBI" id="CHEBI:456216"/>
        <dbReference type="EC" id="2.7.11.1"/>
    </reaction>
</comment>
<dbReference type="FunFam" id="1.10.510.10:FF:000294">
    <property type="entry name" value="Serine/threonine-protein kinase OXI1"/>
    <property type="match status" value="1"/>
</dbReference>
<keyword evidence="7" id="KW-0067">ATP-binding</keyword>
<evidence type="ECO:0000256" key="10">
    <source>
        <dbReference type="SAM" id="MobiDB-lite"/>
    </source>
</evidence>
<evidence type="ECO:0000259" key="11">
    <source>
        <dbReference type="PROSITE" id="PS50011"/>
    </source>
</evidence>
<feature type="region of interest" description="Disordered" evidence="10">
    <location>
        <begin position="472"/>
        <end position="494"/>
    </location>
</feature>
<comment type="similarity">
    <text evidence="1">Belongs to the protein kinase superfamily. AGC Ser/Thr protein kinase family.</text>
</comment>
<dbReference type="PROSITE" id="PS00108">
    <property type="entry name" value="PROTEIN_KINASE_ST"/>
    <property type="match status" value="1"/>
</dbReference>
<comment type="catalytic activity">
    <reaction evidence="9">
        <text>L-seryl-[protein] + ATP = O-phospho-L-seryl-[protein] + ADP + H(+)</text>
        <dbReference type="Rhea" id="RHEA:17989"/>
        <dbReference type="Rhea" id="RHEA-COMP:9863"/>
        <dbReference type="Rhea" id="RHEA-COMP:11604"/>
        <dbReference type="ChEBI" id="CHEBI:15378"/>
        <dbReference type="ChEBI" id="CHEBI:29999"/>
        <dbReference type="ChEBI" id="CHEBI:30616"/>
        <dbReference type="ChEBI" id="CHEBI:83421"/>
        <dbReference type="ChEBI" id="CHEBI:456216"/>
        <dbReference type="EC" id="2.7.11.1"/>
    </reaction>
</comment>
<evidence type="ECO:0000256" key="6">
    <source>
        <dbReference type="ARBA" id="ARBA00022777"/>
    </source>
</evidence>
<comment type="caution">
    <text evidence="12">The sequence shown here is derived from an EMBL/GenBank/DDBJ whole genome shotgun (WGS) entry which is preliminary data.</text>
</comment>
<dbReference type="Proteomes" id="UP000775213">
    <property type="component" value="Unassembled WGS sequence"/>
</dbReference>
<name>A0AAV7G2T5_DENCH</name>